<reference evidence="3" key="1">
    <citation type="submission" date="2022-03" db="EMBL/GenBank/DDBJ databases">
        <authorList>
            <person name="Martin H S."/>
        </authorList>
    </citation>
    <scope>NUCLEOTIDE SEQUENCE</scope>
</reference>
<accession>A0ABN8HYG7</accession>
<dbReference type="CDD" id="cd07724">
    <property type="entry name" value="POD-like_MBL-fold"/>
    <property type="match status" value="1"/>
</dbReference>
<dbReference type="InterPro" id="IPR044528">
    <property type="entry name" value="POD-like_MBL-fold"/>
</dbReference>
<dbReference type="InterPro" id="IPR036866">
    <property type="entry name" value="RibonucZ/Hydroxyglut_hydro"/>
</dbReference>
<protein>
    <recommendedName>
        <fullName evidence="2">Metallo-beta-lactamase domain-containing protein</fullName>
    </recommendedName>
</protein>
<evidence type="ECO:0000313" key="4">
    <source>
        <dbReference type="Proteomes" id="UP000837857"/>
    </source>
</evidence>
<feature type="domain" description="Metallo-beta-lactamase" evidence="2">
    <location>
        <begin position="50"/>
        <end position="211"/>
    </location>
</feature>
<gene>
    <name evidence="3" type="ORF">IPOD504_LOCUS3044</name>
</gene>
<evidence type="ECO:0000256" key="1">
    <source>
        <dbReference type="ARBA" id="ARBA00022723"/>
    </source>
</evidence>
<sequence>MLHNYSISGFNLLKILCTAPKVWTSVRCISYDENKRQNFFFRQLFDTVSSTYTYLLGDVKTCEAVLIDPVLEHAERDATLVKELGFKLIYAMNTHMHADHVTGTGKLKSLLPGTKSVIGKASGAQADIHLHDGDLVKFGEYQLLAAATPGHTNGCLTYICHQQAMAFTGDTLLIRGCGRTDFQEGSSEKLYQSVHTRIFTLPDHYTLFPAHDYRGQTATTVGEEKEYNPRLTKSLKEFVHIMDTLNLPYPKMIDKALPANRVCGLY</sequence>
<dbReference type="Gene3D" id="3.60.15.10">
    <property type="entry name" value="Ribonuclease Z/Hydroxyacylglutathione hydrolase-like"/>
    <property type="match status" value="1"/>
</dbReference>
<dbReference type="PANTHER" id="PTHR43084">
    <property type="entry name" value="PERSULFIDE DIOXYGENASE ETHE1"/>
    <property type="match status" value="1"/>
</dbReference>
<name>A0ABN8HYG7_9NEOP</name>
<proteinExistence type="predicted"/>
<dbReference type="EMBL" id="OW152825">
    <property type="protein sequence ID" value="CAH2041271.1"/>
    <property type="molecule type" value="Genomic_DNA"/>
</dbReference>
<dbReference type="SUPFAM" id="SSF56281">
    <property type="entry name" value="Metallo-hydrolase/oxidoreductase"/>
    <property type="match status" value="1"/>
</dbReference>
<evidence type="ECO:0000313" key="3">
    <source>
        <dbReference type="EMBL" id="CAH2041271.1"/>
    </source>
</evidence>
<feature type="non-terminal residue" evidence="3">
    <location>
        <position position="266"/>
    </location>
</feature>
<dbReference type="Proteomes" id="UP000837857">
    <property type="component" value="Chromosome 13"/>
</dbReference>
<organism evidence="3 4">
    <name type="scientific">Iphiclides podalirius</name>
    <name type="common">scarce swallowtail</name>
    <dbReference type="NCBI Taxonomy" id="110791"/>
    <lineage>
        <taxon>Eukaryota</taxon>
        <taxon>Metazoa</taxon>
        <taxon>Ecdysozoa</taxon>
        <taxon>Arthropoda</taxon>
        <taxon>Hexapoda</taxon>
        <taxon>Insecta</taxon>
        <taxon>Pterygota</taxon>
        <taxon>Neoptera</taxon>
        <taxon>Endopterygota</taxon>
        <taxon>Lepidoptera</taxon>
        <taxon>Glossata</taxon>
        <taxon>Ditrysia</taxon>
        <taxon>Papilionoidea</taxon>
        <taxon>Papilionidae</taxon>
        <taxon>Papilioninae</taxon>
        <taxon>Iphiclides</taxon>
    </lineage>
</organism>
<dbReference type="InterPro" id="IPR001279">
    <property type="entry name" value="Metallo-B-lactamas"/>
</dbReference>
<dbReference type="InterPro" id="IPR051682">
    <property type="entry name" value="Mito_Persulfide_Diox"/>
</dbReference>
<evidence type="ECO:0000259" key="2">
    <source>
        <dbReference type="SMART" id="SM00849"/>
    </source>
</evidence>
<dbReference type="SMART" id="SM00849">
    <property type="entry name" value="Lactamase_B"/>
    <property type="match status" value="1"/>
</dbReference>
<keyword evidence="4" id="KW-1185">Reference proteome</keyword>
<dbReference type="Pfam" id="PF00753">
    <property type="entry name" value="Lactamase_B"/>
    <property type="match status" value="1"/>
</dbReference>
<keyword evidence="1" id="KW-0479">Metal-binding</keyword>
<dbReference type="PANTHER" id="PTHR43084:SF1">
    <property type="entry name" value="PERSULFIDE DIOXYGENASE ETHE1, MITOCHONDRIAL"/>
    <property type="match status" value="1"/>
</dbReference>